<protein>
    <submittedName>
        <fullName evidence="2">Transporter</fullName>
    </submittedName>
</protein>
<dbReference type="Pfam" id="PF04143">
    <property type="entry name" value="Sulf_transp"/>
    <property type="match status" value="1"/>
</dbReference>
<dbReference type="STRING" id="52689.AKG39_01450"/>
<keyword evidence="1" id="KW-0472">Membrane</keyword>
<feature type="transmembrane region" description="Helical" evidence="1">
    <location>
        <begin position="188"/>
        <end position="208"/>
    </location>
</feature>
<evidence type="ECO:0000256" key="1">
    <source>
        <dbReference type="SAM" id="Phobius"/>
    </source>
</evidence>
<dbReference type="OrthoDB" id="9794165at2"/>
<name>A0A0L6U6I7_9FIRM</name>
<organism evidence="2 3">
    <name type="scientific">Acetobacterium bakii</name>
    <dbReference type="NCBI Taxonomy" id="52689"/>
    <lineage>
        <taxon>Bacteria</taxon>
        <taxon>Bacillati</taxon>
        <taxon>Bacillota</taxon>
        <taxon>Clostridia</taxon>
        <taxon>Eubacteriales</taxon>
        <taxon>Eubacteriaceae</taxon>
        <taxon>Acetobacterium</taxon>
    </lineage>
</organism>
<keyword evidence="3" id="KW-1185">Reference proteome</keyword>
<gene>
    <name evidence="2" type="ORF">AKG39_01450</name>
</gene>
<dbReference type="InterPro" id="IPR007272">
    <property type="entry name" value="Sulf_transp_TsuA/YedE"/>
</dbReference>
<dbReference type="AlphaFoldDB" id="A0A0L6U6I7"/>
<comment type="caution">
    <text evidence="2">The sequence shown here is derived from an EMBL/GenBank/DDBJ whole genome shotgun (WGS) entry which is preliminary data.</text>
</comment>
<reference evidence="3" key="1">
    <citation type="submission" date="2015-07" db="EMBL/GenBank/DDBJ databases">
        <title>Draft genome sequence of Acetobacterium bakii DSM 8293, a potential psychrophilic chemical producer through syngas fermentation.</title>
        <authorList>
            <person name="Song Y."/>
            <person name="Hwang S."/>
            <person name="Cho B.-K."/>
        </authorList>
    </citation>
    <scope>NUCLEOTIDE SEQUENCE [LARGE SCALE GENOMIC DNA]</scope>
    <source>
        <strain evidence="3">DSM 8239</strain>
    </source>
</reference>
<evidence type="ECO:0000313" key="2">
    <source>
        <dbReference type="EMBL" id="KNZ43390.1"/>
    </source>
</evidence>
<dbReference type="Proteomes" id="UP000036873">
    <property type="component" value="Unassembled WGS sequence"/>
</dbReference>
<feature type="transmembrane region" description="Helical" evidence="1">
    <location>
        <begin position="39"/>
        <end position="55"/>
    </location>
</feature>
<feature type="transmembrane region" description="Helical" evidence="1">
    <location>
        <begin position="12"/>
        <end position="33"/>
    </location>
</feature>
<keyword evidence="1" id="KW-1133">Transmembrane helix</keyword>
<proteinExistence type="predicted"/>
<feature type="transmembrane region" description="Helical" evidence="1">
    <location>
        <begin position="76"/>
        <end position="98"/>
    </location>
</feature>
<sequence>MPSSKGTNLNRINSQFHWGIIFFFILLAVGLLLSTHSRLISIYWLTGIALGYILQRSRFCFTAATRDPFLTGSTTITRAVLIGLGLTTIGFAGIKFFFATWGLPIPGQEYIQGIGLSTIVGGVFFGIGTVLASGCASGMLMRIGEGYHLQIITLIFFFIGSILGNIHLEWWNQNFVLIPEGIFLPDVFGWLGALGIQLAVIVGLYVLAVKWEEKHDD</sequence>
<feature type="transmembrane region" description="Helical" evidence="1">
    <location>
        <begin position="110"/>
        <end position="135"/>
    </location>
</feature>
<accession>A0A0L6U6I7</accession>
<dbReference type="EMBL" id="LGYO01000004">
    <property type="protein sequence ID" value="KNZ43390.1"/>
    <property type="molecule type" value="Genomic_DNA"/>
</dbReference>
<evidence type="ECO:0000313" key="3">
    <source>
        <dbReference type="Proteomes" id="UP000036873"/>
    </source>
</evidence>
<feature type="transmembrane region" description="Helical" evidence="1">
    <location>
        <begin position="147"/>
        <end position="168"/>
    </location>
</feature>
<keyword evidence="1" id="KW-0812">Transmembrane</keyword>
<dbReference type="RefSeq" id="WP_050738579.1">
    <property type="nucleotide sequence ID" value="NZ_LGYO01000004.1"/>
</dbReference>